<gene>
    <name evidence="3" type="ORF">EUX98_g4520</name>
</gene>
<dbReference type="InterPro" id="IPR006076">
    <property type="entry name" value="FAD-dep_OxRdtase"/>
</dbReference>
<protein>
    <recommendedName>
        <fullName evidence="2">FAD dependent oxidoreductase domain-containing protein</fullName>
    </recommendedName>
</protein>
<keyword evidence="4" id="KW-1185">Reference proteome</keyword>
<dbReference type="PANTHER" id="PTHR13847">
    <property type="entry name" value="SARCOSINE DEHYDROGENASE-RELATED"/>
    <property type="match status" value="1"/>
</dbReference>
<dbReference type="Gene3D" id="3.30.9.10">
    <property type="entry name" value="D-Amino Acid Oxidase, subunit A, domain 2"/>
    <property type="match status" value="1"/>
</dbReference>
<dbReference type="GO" id="GO:0005829">
    <property type="term" value="C:cytosol"/>
    <property type="evidence" value="ECO:0007669"/>
    <property type="project" value="GOC"/>
</dbReference>
<sequence>MRHATPVSGRRLNTRSPLGGTTAVCSAAAAEVFKVSSPPYTESERSVHVAGPSTHATCPPSYSAAASSASLPPTSSPSLRATSNGPPPPSCRAPEIHLVDPSPDLFHITASGLAGGFLAKDWFAPPVAPLGAFSFDLHRKLADAAGGKAKWGWCETEGWTLDFAMEAGNHVDLNWLMSGSSRATLLAEQSLIHEEAGTHPKWVRAGASAFHPITDRQSTAQVDPMRLCEFLLSECLARGVKLHSPARATQILPDSKIRIEYLSTASPSHPHPHSQTEAKTLDIDCDTLILTAGAWTPAVYSTLFPKARHVPRVNPLAGYSILVKTPHWAPIDPANDGEKRAGGEVWFGGLNAKGLALPDVPTPIRLPSPASSSTTPTDAGEGDRDTQRHRAESM</sequence>
<dbReference type="SUPFAM" id="SSF51905">
    <property type="entry name" value="FAD/NAD(P)-binding domain"/>
    <property type="match status" value="1"/>
</dbReference>
<evidence type="ECO:0000259" key="2">
    <source>
        <dbReference type="Pfam" id="PF01266"/>
    </source>
</evidence>
<feature type="region of interest" description="Disordered" evidence="1">
    <location>
        <begin position="1"/>
        <end position="20"/>
    </location>
</feature>
<dbReference type="OrthoDB" id="498204at2759"/>
<feature type="compositionally biased region" description="Low complexity" evidence="1">
    <location>
        <begin position="367"/>
        <end position="377"/>
    </location>
</feature>
<accession>A0A4S4MTS0</accession>
<dbReference type="AlphaFoldDB" id="A0A4S4MTS0"/>
<feature type="compositionally biased region" description="Basic and acidic residues" evidence="1">
    <location>
        <begin position="381"/>
        <end position="394"/>
    </location>
</feature>
<feature type="region of interest" description="Disordered" evidence="1">
    <location>
        <begin position="358"/>
        <end position="394"/>
    </location>
</feature>
<feature type="region of interest" description="Disordered" evidence="1">
    <location>
        <begin position="60"/>
        <end position="92"/>
    </location>
</feature>
<organism evidence="3 4">
    <name type="scientific">Antrodiella citrinella</name>
    <dbReference type="NCBI Taxonomy" id="2447956"/>
    <lineage>
        <taxon>Eukaryota</taxon>
        <taxon>Fungi</taxon>
        <taxon>Dikarya</taxon>
        <taxon>Basidiomycota</taxon>
        <taxon>Agaricomycotina</taxon>
        <taxon>Agaricomycetes</taxon>
        <taxon>Polyporales</taxon>
        <taxon>Steccherinaceae</taxon>
        <taxon>Antrodiella</taxon>
    </lineage>
</organism>
<dbReference type="Gene3D" id="3.50.50.60">
    <property type="entry name" value="FAD/NAD(P)-binding domain"/>
    <property type="match status" value="1"/>
</dbReference>
<dbReference type="Proteomes" id="UP000308730">
    <property type="component" value="Unassembled WGS sequence"/>
</dbReference>
<name>A0A4S4MTS0_9APHY</name>
<evidence type="ECO:0000313" key="4">
    <source>
        <dbReference type="Proteomes" id="UP000308730"/>
    </source>
</evidence>
<reference evidence="3 4" key="1">
    <citation type="submission" date="2019-02" db="EMBL/GenBank/DDBJ databases">
        <title>Genome sequencing of the rare red list fungi Antrodiella citrinella (Flaviporus citrinellus).</title>
        <authorList>
            <person name="Buettner E."/>
            <person name="Kellner H."/>
        </authorList>
    </citation>
    <scope>NUCLEOTIDE SEQUENCE [LARGE SCALE GENOMIC DNA]</scope>
    <source>
        <strain evidence="3 4">DSM 108506</strain>
    </source>
</reference>
<proteinExistence type="predicted"/>
<evidence type="ECO:0000256" key="1">
    <source>
        <dbReference type="SAM" id="MobiDB-lite"/>
    </source>
</evidence>
<dbReference type="EMBL" id="SGPM01000113">
    <property type="protein sequence ID" value="THH29672.1"/>
    <property type="molecule type" value="Genomic_DNA"/>
</dbReference>
<dbReference type="GO" id="GO:0005770">
    <property type="term" value="C:late endosome"/>
    <property type="evidence" value="ECO:0007669"/>
    <property type="project" value="TreeGrafter"/>
</dbReference>
<dbReference type="InterPro" id="IPR036188">
    <property type="entry name" value="FAD/NAD-bd_sf"/>
</dbReference>
<comment type="caution">
    <text evidence="3">The sequence shown here is derived from an EMBL/GenBank/DDBJ whole genome shotgun (WGS) entry which is preliminary data.</text>
</comment>
<feature type="domain" description="FAD dependent oxidoreductase" evidence="2">
    <location>
        <begin position="95"/>
        <end position="334"/>
    </location>
</feature>
<evidence type="ECO:0000313" key="3">
    <source>
        <dbReference type="EMBL" id="THH29672.1"/>
    </source>
</evidence>
<dbReference type="PANTHER" id="PTHR13847:SF185">
    <property type="entry name" value="FAD DEPENDENT OXIDOREDUCTASE SUPERFAMILY (AFU_ORTHOLOGUE AFUA_3G02360)"/>
    <property type="match status" value="1"/>
</dbReference>
<dbReference type="Pfam" id="PF01266">
    <property type="entry name" value="DAO"/>
    <property type="match status" value="1"/>
</dbReference>
<dbReference type="GO" id="GO:0042147">
    <property type="term" value="P:retrograde transport, endosome to Golgi"/>
    <property type="evidence" value="ECO:0007669"/>
    <property type="project" value="TreeGrafter"/>
</dbReference>
<feature type="compositionally biased region" description="Low complexity" evidence="1">
    <location>
        <begin position="60"/>
        <end position="83"/>
    </location>
</feature>